<evidence type="ECO:0000256" key="3">
    <source>
        <dbReference type="ARBA" id="ARBA00022917"/>
    </source>
</evidence>
<keyword evidence="2" id="KW-0396">Initiation factor</keyword>
<dbReference type="GO" id="GO:0003743">
    <property type="term" value="F:translation initiation factor activity"/>
    <property type="evidence" value="ECO:0007669"/>
    <property type="project" value="UniProtKB-KW"/>
</dbReference>
<dbReference type="InterPro" id="IPR036788">
    <property type="entry name" value="T_IF-3_C_sf"/>
</dbReference>
<dbReference type="PROSITE" id="PS00938">
    <property type="entry name" value="IF3"/>
    <property type="match status" value="1"/>
</dbReference>
<sequence length="160" mass="18018">MPTPDALDLATEKGLDLVEVAPAADPPVCRLLNYGKFRYEATRKERQSRKSNKSKTSNQVKEVRMKTRIGVHDRLSKTRMVKRLLSQGSKVKVSVMFRGREMQHPQIGMELLKNVADDLQEDAMLDKAPGFEGRSLTMILAPSAALKKQILNKDKERAKA</sequence>
<evidence type="ECO:0000259" key="6">
    <source>
        <dbReference type="Pfam" id="PF05198"/>
    </source>
</evidence>
<evidence type="ECO:0000313" key="7">
    <source>
        <dbReference type="EMBL" id="SVB46416.1"/>
    </source>
</evidence>
<dbReference type="GO" id="GO:0016020">
    <property type="term" value="C:membrane"/>
    <property type="evidence" value="ECO:0007669"/>
    <property type="project" value="TreeGrafter"/>
</dbReference>
<dbReference type="InterPro" id="IPR019814">
    <property type="entry name" value="Translation_initiation_fac_3_N"/>
</dbReference>
<dbReference type="PANTHER" id="PTHR10938:SF0">
    <property type="entry name" value="TRANSLATION INITIATION FACTOR IF-3, MITOCHONDRIAL"/>
    <property type="match status" value="1"/>
</dbReference>
<feature type="compositionally biased region" description="Basic and acidic residues" evidence="4">
    <location>
        <begin position="61"/>
        <end position="72"/>
    </location>
</feature>
<evidence type="ECO:0000256" key="4">
    <source>
        <dbReference type="SAM" id="MobiDB-lite"/>
    </source>
</evidence>
<gene>
    <name evidence="7" type="ORF">METZ01_LOCUS199270</name>
</gene>
<dbReference type="InterPro" id="IPR019815">
    <property type="entry name" value="Translation_initiation_fac_3_C"/>
</dbReference>
<dbReference type="SUPFAM" id="SSF55200">
    <property type="entry name" value="Translation initiation factor IF3, C-terminal domain"/>
    <property type="match status" value="1"/>
</dbReference>
<dbReference type="NCBIfam" id="TIGR00168">
    <property type="entry name" value="infC"/>
    <property type="match status" value="1"/>
</dbReference>
<evidence type="ECO:0000259" key="5">
    <source>
        <dbReference type="Pfam" id="PF00707"/>
    </source>
</evidence>
<proteinExistence type="inferred from homology"/>
<dbReference type="GO" id="GO:0032790">
    <property type="term" value="P:ribosome disassembly"/>
    <property type="evidence" value="ECO:0007669"/>
    <property type="project" value="TreeGrafter"/>
</dbReference>
<evidence type="ECO:0008006" key="8">
    <source>
        <dbReference type="Google" id="ProtNLM"/>
    </source>
</evidence>
<dbReference type="GO" id="GO:0005829">
    <property type="term" value="C:cytosol"/>
    <property type="evidence" value="ECO:0007669"/>
    <property type="project" value="TreeGrafter"/>
</dbReference>
<dbReference type="Gene3D" id="3.10.20.80">
    <property type="entry name" value="Translation initiation factor 3 (IF-3), N-terminal domain"/>
    <property type="match status" value="1"/>
</dbReference>
<dbReference type="GO" id="GO:0043022">
    <property type="term" value="F:ribosome binding"/>
    <property type="evidence" value="ECO:0007669"/>
    <property type="project" value="TreeGrafter"/>
</dbReference>
<feature type="domain" description="Translation initiation factor 3 C-terminal" evidence="5">
    <location>
        <begin position="59"/>
        <end position="142"/>
    </location>
</feature>
<dbReference type="InterPro" id="IPR019813">
    <property type="entry name" value="Translation_initiation_fac3_CS"/>
</dbReference>
<dbReference type="Pfam" id="PF05198">
    <property type="entry name" value="IF3_N"/>
    <property type="match status" value="1"/>
</dbReference>
<organism evidence="7">
    <name type="scientific">marine metagenome</name>
    <dbReference type="NCBI Taxonomy" id="408172"/>
    <lineage>
        <taxon>unclassified sequences</taxon>
        <taxon>metagenomes</taxon>
        <taxon>ecological metagenomes</taxon>
    </lineage>
</organism>
<dbReference type="EMBL" id="UINC01043011">
    <property type="protein sequence ID" value="SVB46416.1"/>
    <property type="molecule type" value="Genomic_DNA"/>
</dbReference>
<dbReference type="SUPFAM" id="SSF54364">
    <property type="entry name" value="Translation initiation factor IF3, N-terminal domain"/>
    <property type="match status" value="1"/>
</dbReference>
<evidence type="ECO:0000256" key="2">
    <source>
        <dbReference type="ARBA" id="ARBA00022540"/>
    </source>
</evidence>
<dbReference type="InterPro" id="IPR001288">
    <property type="entry name" value="Translation_initiation_fac_3"/>
</dbReference>
<dbReference type="InterPro" id="IPR036787">
    <property type="entry name" value="T_IF-3_N_sf"/>
</dbReference>
<accession>A0A382E6L7</accession>
<comment type="similarity">
    <text evidence="1">Belongs to the IF-3 family.</text>
</comment>
<name>A0A382E6L7_9ZZZZ</name>
<feature type="domain" description="Translation initiation factor 3 N-terminal" evidence="6">
    <location>
        <begin position="1"/>
        <end position="47"/>
    </location>
</feature>
<protein>
    <recommendedName>
        <fullName evidence="8">Translation initiation factor IF-3</fullName>
    </recommendedName>
</protein>
<dbReference type="Gene3D" id="3.30.110.10">
    <property type="entry name" value="Translation initiation factor 3 (IF-3), C-terminal domain"/>
    <property type="match status" value="1"/>
</dbReference>
<feature type="region of interest" description="Disordered" evidence="4">
    <location>
        <begin position="42"/>
        <end position="72"/>
    </location>
</feature>
<evidence type="ECO:0000256" key="1">
    <source>
        <dbReference type="ARBA" id="ARBA00005439"/>
    </source>
</evidence>
<dbReference type="AlphaFoldDB" id="A0A382E6L7"/>
<keyword evidence="3" id="KW-0648">Protein biosynthesis</keyword>
<dbReference type="Pfam" id="PF00707">
    <property type="entry name" value="IF3_C"/>
    <property type="match status" value="1"/>
</dbReference>
<reference evidence="7" key="1">
    <citation type="submission" date="2018-05" db="EMBL/GenBank/DDBJ databases">
        <authorList>
            <person name="Lanie J.A."/>
            <person name="Ng W.-L."/>
            <person name="Kazmierczak K.M."/>
            <person name="Andrzejewski T.M."/>
            <person name="Davidsen T.M."/>
            <person name="Wayne K.J."/>
            <person name="Tettelin H."/>
            <person name="Glass J.I."/>
            <person name="Rusch D."/>
            <person name="Podicherti R."/>
            <person name="Tsui H.-C.T."/>
            <person name="Winkler M.E."/>
        </authorList>
    </citation>
    <scope>NUCLEOTIDE SEQUENCE</scope>
</reference>
<dbReference type="PANTHER" id="PTHR10938">
    <property type="entry name" value="TRANSLATION INITIATION FACTOR IF-3"/>
    <property type="match status" value="1"/>
</dbReference>